<dbReference type="Pfam" id="PF05730">
    <property type="entry name" value="CFEM"/>
    <property type="match status" value="1"/>
</dbReference>
<evidence type="ECO:0000256" key="11">
    <source>
        <dbReference type="ARBA" id="ARBA00023157"/>
    </source>
</evidence>
<evidence type="ECO:0000313" key="16">
    <source>
        <dbReference type="EMBL" id="KAJ7755672.1"/>
    </source>
</evidence>
<evidence type="ECO:0000256" key="9">
    <source>
        <dbReference type="ARBA" id="ARBA00023004"/>
    </source>
</evidence>
<keyword evidence="11" id="KW-1015">Disulfide bond</keyword>
<comment type="subcellular location">
    <subcellularLocation>
        <location evidence="1">Cell membrane</location>
        <topology evidence="1">Lipid-anchor</topology>
        <topology evidence="1">GPI-anchor</topology>
    </subcellularLocation>
    <subcellularLocation>
        <location evidence="2">Secreted</location>
    </subcellularLocation>
</comment>
<keyword evidence="13" id="KW-0449">Lipoprotein</keyword>
<dbReference type="EMBL" id="JARJLG010000063">
    <property type="protein sequence ID" value="KAJ7755672.1"/>
    <property type="molecule type" value="Genomic_DNA"/>
</dbReference>
<dbReference type="PANTHER" id="PTHR37928">
    <property type="entry name" value="CFEM DOMAIN PROTEIN (AFU_ORTHOLOGUE AFUA_6G14090)"/>
    <property type="match status" value="1"/>
</dbReference>
<gene>
    <name evidence="16" type="ORF">DFH07DRAFT_821358</name>
</gene>
<reference evidence="16" key="1">
    <citation type="submission" date="2023-03" db="EMBL/GenBank/DDBJ databases">
        <title>Massive genome expansion in bonnet fungi (Mycena s.s.) driven by repeated elements and novel gene families across ecological guilds.</title>
        <authorList>
            <consortium name="Lawrence Berkeley National Laboratory"/>
            <person name="Harder C.B."/>
            <person name="Miyauchi S."/>
            <person name="Viragh M."/>
            <person name="Kuo A."/>
            <person name="Thoen E."/>
            <person name="Andreopoulos B."/>
            <person name="Lu D."/>
            <person name="Skrede I."/>
            <person name="Drula E."/>
            <person name="Henrissat B."/>
            <person name="Morin E."/>
            <person name="Kohler A."/>
            <person name="Barry K."/>
            <person name="LaButti K."/>
            <person name="Morin E."/>
            <person name="Salamov A."/>
            <person name="Lipzen A."/>
            <person name="Mereny Z."/>
            <person name="Hegedus B."/>
            <person name="Baldrian P."/>
            <person name="Stursova M."/>
            <person name="Weitz H."/>
            <person name="Taylor A."/>
            <person name="Grigoriev I.V."/>
            <person name="Nagy L.G."/>
            <person name="Martin F."/>
            <person name="Kauserud H."/>
        </authorList>
    </citation>
    <scope>NUCLEOTIDE SEQUENCE</scope>
    <source>
        <strain evidence="16">CBHHK188m</strain>
    </source>
</reference>
<keyword evidence="8 14" id="KW-0732">Signal</keyword>
<evidence type="ECO:0000256" key="10">
    <source>
        <dbReference type="ARBA" id="ARBA00023136"/>
    </source>
</evidence>
<organism evidence="16 17">
    <name type="scientific">Mycena maculata</name>
    <dbReference type="NCBI Taxonomy" id="230809"/>
    <lineage>
        <taxon>Eukaryota</taxon>
        <taxon>Fungi</taxon>
        <taxon>Dikarya</taxon>
        <taxon>Basidiomycota</taxon>
        <taxon>Agaricomycotina</taxon>
        <taxon>Agaricomycetes</taxon>
        <taxon>Agaricomycetidae</taxon>
        <taxon>Agaricales</taxon>
        <taxon>Marasmiineae</taxon>
        <taxon>Mycenaceae</taxon>
        <taxon>Mycena</taxon>
    </lineage>
</organism>
<dbReference type="GO" id="GO:0005886">
    <property type="term" value="C:plasma membrane"/>
    <property type="evidence" value="ECO:0007669"/>
    <property type="project" value="UniProtKB-SubCell"/>
</dbReference>
<keyword evidence="17" id="KW-1185">Reference proteome</keyword>
<feature type="chain" id="PRO_5042201011" description="CFEM domain-containing protein" evidence="14">
    <location>
        <begin position="19"/>
        <end position="161"/>
    </location>
</feature>
<feature type="domain" description="CFEM" evidence="15">
    <location>
        <begin position="4"/>
        <end position="114"/>
    </location>
</feature>
<keyword evidence="7" id="KW-0479">Metal-binding</keyword>
<comment type="caution">
    <text evidence="16">The sequence shown here is derived from an EMBL/GenBank/DDBJ whole genome shotgun (WGS) entry which is preliminary data.</text>
</comment>
<dbReference type="PROSITE" id="PS52012">
    <property type="entry name" value="CFEM"/>
    <property type="match status" value="1"/>
</dbReference>
<evidence type="ECO:0000256" key="8">
    <source>
        <dbReference type="ARBA" id="ARBA00022729"/>
    </source>
</evidence>
<evidence type="ECO:0000256" key="7">
    <source>
        <dbReference type="ARBA" id="ARBA00022723"/>
    </source>
</evidence>
<keyword evidence="4" id="KW-1003">Cell membrane</keyword>
<sequence length="161" mass="16273">MRFTAGLTFVSLLSSVSAGHYLRQLPGFPSCADDCLNDPTNLGGCAVTDESCLCNSLPFVQTTFACITAACQGSDQQSAISGAENLCLDFGVTLTAESSAIVAGLSTAAGASTTTVASQITSSTSSTAPTVTPNSAHSLFMGYFSRTTPFACIAAAAGLFL</sequence>
<keyword evidence="6" id="KW-0349">Heme</keyword>
<evidence type="ECO:0000256" key="1">
    <source>
        <dbReference type="ARBA" id="ARBA00004609"/>
    </source>
</evidence>
<evidence type="ECO:0000256" key="4">
    <source>
        <dbReference type="ARBA" id="ARBA00022475"/>
    </source>
</evidence>
<keyword evidence="10" id="KW-0472">Membrane</keyword>
<evidence type="ECO:0000256" key="5">
    <source>
        <dbReference type="ARBA" id="ARBA00022525"/>
    </source>
</evidence>
<keyword evidence="12" id="KW-0325">Glycoprotein</keyword>
<feature type="signal peptide" evidence="14">
    <location>
        <begin position="1"/>
        <end position="18"/>
    </location>
</feature>
<dbReference type="InterPro" id="IPR051735">
    <property type="entry name" value="CFEM_domain"/>
</dbReference>
<protein>
    <recommendedName>
        <fullName evidence="15">CFEM domain-containing protein</fullName>
    </recommendedName>
</protein>
<evidence type="ECO:0000256" key="13">
    <source>
        <dbReference type="ARBA" id="ARBA00023288"/>
    </source>
</evidence>
<evidence type="ECO:0000256" key="3">
    <source>
        <dbReference type="ARBA" id="ARBA00010031"/>
    </source>
</evidence>
<keyword evidence="5" id="KW-0964">Secreted</keyword>
<proteinExistence type="inferred from homology"/>
<evidence type="ECO:0000256" key="12">
    <source>
        <dbReference type="ARBA" id="ARBA00023180"/>
    </source>
</evidence>
<comment type="similarity">
    <text evidence="3">Belongs to the RBT5 family.</text>
</comment>
<dbReference type="Proteomes" id="UP001215280">
    <property type="component" value="Unassembled WGS sequence"/>
</dbReference>
<name>A0AAD7NDW3_9AGAR</name>
<dbReference type="SMART" id="SM00747">
    <property type="entry name" value="CFEM"/>
    <property type="match status" value="1"/>
</dbReference>
<accession>A0AAD7NDW3</accession>
<evidence type="ECO:0000256" key="6">
    <source>
        <dbReference type="ARBA" id="ARBA00022617"/>
    </source>
</evidence>
<evidence type="ECO:0000256" key="14">
    <source>
        <dbReference type="SAM" id="SignalP"/>
    </source>
</evidence>
<dbReference type="InterPro" id="IPR008427">
    <property type="entry name" value="Extracellular_membr_CFEM_dom"/>
</dbReference>
<dbReference type="PANTHER" id="PTHR37928:SF2">
    <property type="entry name" value="GPI ANCHORED CFEM DOMAIN PROTEIN (AFU_ORTHOLOGUE AFUA_6G10580)"/>
    <property type="match status" value="1"/>
</dbReference>
<evidence type="ECO:0000313" key="17">
    <source>
        <dbReference type="Proteomes" id="UP001215280"/>
    </source>
</evidence>
<dbReference type="GO" id="GO:0046872">
    <property type="term" value="F:metal ion binding"/>
    <property type="evidence" value="ECO:0007669"/>
    <property type="project" value="UniProtKB-KW"/>
</dbReference>
<dbReference type="AlphaFoldDB" id="A0AAD7NDW3"/>
<evidence type="ECO:0000256" key="2">
    <source>
        <dbReference type="ARBA" id="ARBA00004613"/>
    </source>
</evidence>
<evidence type="ECO:0000259" key="15">
    <source>
        <dbReference type="PROSITE" id="PS52012"/>
    </source>
</evidence>
<keyword evidence="9" id="KW-0408">Iron</keyword>
<dbReference type="GO" id="GO:0005576">
    <property type="term" value="C:extracellular region"/>
    <property type="evidence" value="ECO:0007669"/>
    <property type="project" value="UniProtKB-SubCell"/>
</dbReference>